<dbReference type="EMBL" id="FP929038">
    <property type="protein sequence ID" value="CBK79554.1"/>
    <property type="molecule type" value="Genomic_DNA"/>
</dbReference>
<dbReference type="AlphaFoldDB" id="D4J5D3"/>
<evidence type="ECO:0000313" key="2">
    <source>
        <dbReference type="Proteomes" id="UP000008798"/>
    </source>
</evidence>
<name>D4J5D3_9FIRM</name>
<reference evidence="1 2" key="1">
    <citation type="submission" date="2010-03" db="EMBL/GenBank/DDBJ databases">
        <title>The genome sequence of Coprococcus catus GD/7.</title>
        <authorList>
            <consortium name="metaHIT consortium -- http://www.metahit.eu/"/>
            <person name="Pajon A."/>
            <person name="Turner K."/>
            <person name="Parkhill J."/>
            <person name="Duncan S."/>
            <person name="Flint H."/>
        </authorList>
    </citation>
    <scope>NUCLEOTIDE SEQUENCE [LARGE SCALE GENOMIC DNA]</scope>
    <source>
        <strain evidence="1 2">GD/7</strain>
    </source>
</reference>
<dbReference type="STRING" id="717962.CC1_06650"/>
<evidence type="ECO:0000313" key="1">
    <source>
        <dbReference type="EMBL" id="CBK79554.1"/>
    </source>
</evidence>
<protein>
    <submittedName>
        <fullName evidence="1">Uncharacterized protein</fullName>
    </submittedName>
</protein>
<accession>D4J5D3</accession>
<organism evidence="1 2">
    <name type="scientific">Coprococcus catus GD/7</name>
    <dbReference type="NCBI Taxonomy" id="717962"/>
    <lineage>
        <taxon>Bacteria</taxon>
        <taxon>Bacillati</taxon>
        <taxon>Bacillota</taxon>
        <taxon>Clostridia</taxon>
        <taxon>Lachnospirales</taxon>
        <taxon>Lachnospiraceae</taxon>
        <taxon>Coprococcus</taxon>
    </lineage>
</organism>
<gene>
    <name evidence="1" type="ORF">CC1_06650</name>
</gene>
<proteinExistence type="predicted"/>
<reference evidence="1 2" key="2">
    <citation type="submission" date="2010-03" db="EMBL/GenBank/DDBJ databases">
        <authorList>
            <person name="Pajon A."/>
        </authorList>
    </citation>
    <scope>NUCLEOTIDE SEQUENCE [LARGE SCALE GENOMIC DNA]</scope>
    <source>
        <strain evidence="1 2">GD/7</strain>
    </source>
</reference>
<sequence>MDSSFTNQWSVKRIAYTGGKVKEKKMKRELKKRDEIKTLK</sequence>
<dbReference type="PATRIC" id="fig|717962.3.peg.472"/>
<dbReference type="KEGG" id="cct:CC1_06650"/>
<dbReference type="HOGENOM" id="CLU_3288037_0_0_9"/>
<dbReference type="Proteomes" id="UP000008798">
    <property type="component" value="Chromosome"/>
</dbReference>